<evidence type="ECO:0000256" key="1">
    <source>
        <dbReference type="SAM" id="SignalP"/>
    </source>
</evidence>
<proteinExistence type="predicted"/>
<name>A0AA41S4A1_PAPNU</name>
<dbReference type="InterPro" id="IPR038975">
    <property type="entry name" value="THNL"/>
</dbReference>
<comment type="caution">
    <text evidence="2">The sequence shown here is derived from an EMBL/GenBank/DDBJ whole genome shotgun (WGS) entry which is preliminary data.</text>
</comment>
<protein>
    <recommendedName>
        <fullName evidence="4">Thionin-like protein 2</fullName>
    </recommendedName>
</protein>
<keyword evidence="1" id="KW-0732">Signal</keyword>
<dbReference type="EMBL" id="JAJJMA010128223">
    <property type="protein sequence ID" value="MCL7032902.1"/>
    <property type="molecule type" value="Genomic_DNA"/>
</dbReference>
<dbReference type="PANTHER" id="PTHR36312">
    <property type="entry name" value="THIONIN-LIKE PROTEIN 1"/>
    <property type="match status" value="1"/>
</dbReference>
<dbReference type="AlphaFoldDB" id="A0AA41S4A1"/>
<reference evidence="2" key="1">
    <citation type="submission" date="2022-03" db="EMBL/GenBank/DDBJ databases">
        <title>A functionally conserved STORR gene fusion in Papaver species that diverged 16.8 million years ago.</title>
        <authorList>
            <person name="Catania T."/>
        </authorList>
    </citation>
    <scope>NUCLEOTIDE SEQUENCE</scope>
    <source>
        <strain evidence="2">S-191538</strain>
    </source>
</reference>
<evidence type="ECO:0000313" key="2">
    <source>
        <dbReference type="EMBL" id="MCL7032902.1"/>
    </source>
</evidence>
<sequence length="125" mass="13933">MKGAKLIIVMFLLLVGTSAGETRIQPNSFKKCYNACMMHCEGEHKVICTINIAPVCAVRCMFKLKQPSLSNDNQQPLHNYCTLGCASYNCINISTPENLRMSINLCGEEVERCLGSCSNKCEEKY</sequence>
<evidence type="ECO:0000313" key="3">
    <source>
        <dbReference type="Proteomes" id="UP001177140"/>
    </source>
</evidence>
<dbReference type="PANTHER" id="PTHR36312:SF1">
    <property type="entry name" value="OS01G0594500 PROTEIN"/>
    <property type="match status" value="1"/>
</dbReference>
<evidence type="ECO:0008006" key="4">
    <source>
        <dbReference type="Google" id="ProtNLM"/>
    </source>
</evidence>
<dbReference type="Proteomes" id="UP001177140">
    <property type="component" value="Unassembled WGS sequence"/>
</dbReference>
<accession>A0AA41S4A1</accession>
<feature type="chain" id="PRO_5041315550" description="Thionin-like protein 2" evidence="1">
    <location>
        <begin position="20"/>
        <end position="125"/>
    </location>
</feature>
<gene>
    <name evidence="2" type="ORF">MKW94_004508</name>
</gene>
<keyword evidence="3" id="KW-1185">Reference proteome</keyword>
<feature type="signal peptide" evidence="1">
    <location>
        <begin position="1"/>
        <end position="19"/>
    </location>
</feature>
<organism evidence="2 3">
    <name type="scientific">Papaver nudicaule</name>
    <name type="common">Iceland poppy</name>
    <dbReference type="NCBI Taxonomy" id="74823"/>
    <lineage>
        <taxon>Eukaryota</taxon>
        <taxon>Viridiplantae</taxon>
        <taxon>Streptophyta</taxon>
        <taxon>Embryophyta</taxon>
        <taxon>Tracheophyta</taxon>
        <taxon>Spermatophyta</taxon>
        <taxon>Magnoliopsida</taxon>
        <taxon>Ranunculales</taxon>
        <taxon>Papaveraceae</taxon>
        <taxon>Papaveroideae</taxon>
        <taxon>Papaver</taxon>
    </lineage>
</organism>